<gene>
    <name evidence="3" type="ORF">SAMN04488040_2672</name>
</gene>
<feature type="transmembrane region" description="Helical" evidence="1">
    <location>
        <begin position="43"/>
        <end position="61"/>
    </location>
</feature>
<evidence type="ECO:0000313" key="3">
    <source>
        <dbReference type="EMBL" id="SFS99729.1"/>
    </source>
</evidence>
<dbReference type="Proteomes" id="UP000199239">
    <property type="component" value="Unassembled WGS sequence"/>
</dbReference>
<evidence type="ECO:0000313" key="4">
    <source>
        <dbReference type="Proteomes" id="UP000199239"/>
    </source>
</evidence>
<evidence type="ECO:0000259" key="2">
    <source>
        <dbReference type="PROSITE" id="PS50930"/>
    </source>
</evidence>
<dbReference type="RefSeq" id="WP_093916852.1">
    <property type="nucleotide sequence ID" value="NZ_FPAJ01000004.1"/>
</dbReference>
<keyword evidence="1" id="KW-1133">Transmembrane helix</keyword>
<organism evidence="3 4">
    <name type="scientific">Sulfitobacter marinus</name>
    <dbReference type="NCBI Taxonomy" id="394264"/>
    <lineage>
        <taxon>Bacteria</taxon>
        <taxon>Pseudomonadati</taxon>
        <taxon>Pseudomonadota</taxon>
        <taxon>Alphaproteobacteria</taxon>
        <taxon>Rhodobacterales</taxon>
        <taxon>Roseobacteraceae</taxon>
        <taxon>Sulfitobacter</taxon>
    </lineage>
</organism>
<feature type="transmembrane region" description="Helical" evidence="1">
    <location>
        <begin position="106"/>
        <end position="129"/>
    </location>
</feature>
<sequence length="243" mass="26811">MSSTHRERKGRLVWLAFWSLATVLCAIAGPFGTHAALLLGPRLIYWACVIALSVLGTALVLRAAKDAPVWKTAMLWGGYITMLSVLIHTLNSWLFEPWQGTCQLLYLWVIIAVTVLVVHGAVGLARYAFLAPPKTSAQDPETAFLRHLPLEKRAPLIRIEAQDHYLNVVTQKGSALVLLRLQDAVAALHAAEGLQVHRSHWVAKKAVAQHRRVQGRDYLVLVSGDEIPVSRSFRPAVIEAGLI</sequence>
<protein>
    <submittedName>
        <fullName evidence="3">Transcriptional regulator, LytTR family</fullName>
    </submittedName>
</protein>
<dbReference type="PROSITE" id="PS50930">
    <property type="entry name" value="HTH_LYTTR"/>
    <property type="match status" value="1"/>
</dbReference>
<dbReference type="STRING" id="394264.SAMN04488040_2672"/>
<dbReference type="Pfam" id="PF04397">
    <property type="entry name" value="LytTR"/>
    <property type="match status" value="1"/>
</dbReference>
<name>A0A1I6UE15_9RHOB</name>
<feature type="transmembrane region" description="Helical" evidence="1">
    <location>
        <begin position="12"/>
        <end position="31"/>
    </location>
</feature>
<dbReference type="Gene3D" id="2.40.50.1020">
    <property type="entry name" value="LytTr DNA-binding domain"/>
    <property type="match status" value="1"/>
</dbReference>
<keyword evidence="1" id="KW-0812">Transmembrane</keyword>
<dbReference type="SMART" id="SM00850">
    <property type="entry name" value="LytTR"/>
    <property type="match status" value="1"/>
</dbReference>
<keyword evidence="1" id="KW-0472">Membrane</keyword>
<evidence type="ECO:0000256" key="1">
    <source>
        <dbReference type="SAM" id="Phobius"/>
    </source>
</evidence>
<reference evidence="4" key="1">
    <citation type="submission" date="2016-10" db="EMBL/GenBank/DDBJ databases">
        <authorList>
            <person name="Varghese N."/>
            <person name="Submissions S."/>
        </authorList>
    </citation>
    <scope>NUCLEOTIDE SEQUENCE [LARGE SCALE GENOMIC DNA]</scope>
    <source>
        <strain evidence="4">DSM 23422</strain>
    </source>
</reference>
<dbReference type="EMBL" id="FPAJ01000004">
    <property type="protein sequence ID" value="SFS99729.1"/>
    <property type="molecule type" value="Genomic_DNA"/>
</dbReference>
<proteinExistence type="predicted"/>
<dbReference type="AlphaFoldDB" id="A0A1I6UE15"/>
<feature type="domain" description="HTH LytTR-type" evidence="2">
    <location>
        <begin position="156"/>
        <end position="243"/>
    </location>
</feature>
<feature type="transmembrane region" description="Helical" evidence="1">
    <location>
        <begin position="73"/>
        <end position="94"/>
    </location>
</feature>
<accession>A0A1I6UE15</accession>
<dbReference type="OrthoDB" id="7028951at2"/>
<keyword evidence="4" id="KW-1185">Reference proteome</keyword>
<dbReference type="InterPro" id="IPR007492">
    <property type="entry name" value="LytTR_DNA-bd_dom"/>
</dbReference>
<dbReference type="GO" id="GO:0003677">
    <property type="term" value="F:DNA binding"/>
    <property type="evidence" value="ECO:0007669"/>
    <property type="project" value="InterPro"/>
</dbReference>